<reference evidence="1 2" key="1">
    <citation type="submission" date="2014-02" db="EMBL/GenBank/DDBJ databases">
        <title>The small core and large imbalanced accessory genome model reveals a collaborative survival strategy of Sorangium cellulosum strains in nature.</title>
        <authorList>
            <person name="Han K."/>
            <person name="Peng R."/>
            <person name="Blom J."/>
            <person name="Li Y.-Z."/>
        </authorList>
    </citation>
    <scope>NUCLEOTIDE SEQUENCE [LARGE SCALE GENOMIC DNA]</scope>
    <source>
        <strain evidence="1 2">So0007-03</strain>
    </source>
</reference>
<dbReference type="Proteomes" id="UP000075502">
    <property type="component" value="Unassembled WGS sequence"/>
</dbReference>
<evidence type="ECO:0000313" key="1">
    <source>
        <dbReference type="EMBL" id="KYG03064.1"/>
    </source>
</evidence>
<organism evidence="1 2">
    <name type="scientific">Sorangium cellulosum</name>
    <name type="common">Polyangium cellulosum</name>
    <dbReference type="NCBI Taxonomy" id="56"/>
    <lineage>
        <taxon>Bacteria</taxon>
        <taxon>Pseudomonadati</taxon>
        <taxon>Myxococcota</taxon>
        <taxon>Polyangia</taxon>
        <taxon>Polyangiales</taxon>
        <taxon>Polyangiaceae</taxon>
        <taxon>Sorangium</taxon>
    </lineage>
</organism>
<dbReference type="AlphaFoldDB" id="A0A150TEC6"/>
<proteinExistence type="predicted"/>
<sequence>MSELRSLAELEGAVRALLAWSEASRVPMLIIGGVAVSILSKPRTTRDVDVVAWLPNQDEWPAFLADGERHGIVPRIPDALGFALSSRVLLLRHDRSGVPIDLSMGALPFEENAVRRAVPTDLGALRVPLPMPEDLLVMKAVAHRSRDMVDIESILSAHADVDEKWVVSTVREFAEALDSPELVTDLVKLLRRRAPTKVKKKARPRKR</sequence>
<name>A0A150TEC6_SORCE</name>
<gene>
    <name evidence="1" type="ORF">BE21_53490</name>
</gene>
<dbReference type="EMBL" id="JEME01002814">
    <property type="protein sequence ID" value="KYG03064.1"/>
    <property type="molecule type" value="Genomic_DNA"/>
</dbReference>
<dbReference type="Gene3D" id="3.30.460.40">
    <property type="match status" value="1"/>
</dbReference>
<accession>A0A150TEC6</accession>
<dbReference type="Pfam" id="PF08843">
    <property type="entry name" value="AbiEii"/>
    <property type="match status" value="1"/>
</dbReference>
<evidence type="ECO:0000313" key="2">
    <source>
        <dbReference type="Proteomes" id="UP000075502"/>
    </source>
</evidence>
<dbReference type="InterPro" id="IPR043519">
    <property type="entry name" value="NT_sf"/>
</dbReference>
<protein>
    <submittedName>
        <fullName evidence="1">Uncharacterized protein</fullName>
    </submittedName>
</protein>
<dbReference type="SUPFAM" id="SSF81301">
    <property type="entry name" value="Nucleotidyltransferase"/>
    <property type="match status" value="1"/>
</dbReference>
<comment type="caution">
    <text evidence="1">The sequence shown here is derived from an EMBL/GenBank/DDBJ whole genome shotgun (WGS) entry which is preliminary data.</text>
</comment>
<dbReference type="InterPro" id="IPR014942">
    <property type="entry name" value="AbiEii"/>
</dbReference>